<feature type="binding site" evidence="4">
    <location>
        <position position="89"/>
    </location>
    <ligand>
        <name>substrate</name>
    </ligand>
</feature>
<accession>A0A846MZJ2</accession>
<dbReference type="AlphaFoldDB" id="A0A846MZJ2"/>
<proteinExistence type="inferred from homology"/>
<dbReference type="GO" id="GO:0000052">
    <property type="term" value="P:citrulline metabolic process"/>
    <property type="evidence" value="ECO:0007669"/>
    <property type="project" value="TreeGrafter"/>
</dbReference>
<dbReference type="PANTHER" id="PTHR12737:SF9">
    <property type="entry name" value="DIMETHYLARGININASE"/>
    <property type="match status" value="1"/>
</dbReference>
<dbReference type="GO" id="GO:0006525">
    <property type="term" value="P:arginine metabolic process"/>
    <property type="evidence" value="ECO:0007669"/>
    <property type="project" value="TreeGrafter"/>
</dbReference>
<dbReference type="EMBL" id="JAASRM010000001">
    <property type="protein sequence ID" value="NIK88521.1"/>
    <property type="molecule type" value="Genomic_DNA"/>
</dbReference>
<evidence type="ECO:0000256" key="1">
    <source>
        <dbReference type="ARBA" id="ARBA00008532"/>
    </source>
</evidence>
<evidence type="ECO:0000313" key="6">
    <source>
        <dbReference type="Proteomes" id="UP000570514"/>
    </source>
</evidence>
<dbReference type="GO" id="GO:0016597">
    <property type="term" value="F:amino acid binding"/>
    <property type="evidence" value="ECO:0007669"/>
    <property type="project" value="TreeGrafter"/>
</dbReference>
<dbReference type="Proteomes" id="UP000570514">
    <property type="component" value="Unassembled WGS sequence"/>
</dbReference>
<comment type="similarity">
    <text evidence="1">Belongs to the DDAH family.</text>
</comment>
<feature type="active site" description="Nucleophile" evidence="3">
    <location>
        <position position="253"/>
    </location>
</feature>
<evidence type="ECO:0000313" key="5">
    <source>
        <dbReference type="EMBL" id="NIK88521.1"/>
    </source>
</evidence>
<dbReference type="GO" id="GO:0045429">
    <property type="term" value="P:positive regulation of nitric oxide biosynthetic process"/>
    <property type="evidence" value="ECO:0007669"/>
    <property type="project" value="TreeGrafter"/>
</dbReference>
<organism evidence="5 6">
    <name type="scientific">Rhizomicrobium palustre</name>
    <dbReference type="NCBI Taxonomy" id="189966"/>
    <lineage>
        <taxon>Bacteria</taxon>
        <taxon>Pseudomonadati</taxon>
        <taxon>Pseudomonadota</taxon>
        <taxon>Alphaproteobacteria</taxon>
        <taxon>Micropepsales</taxon>
        <taxon>Micropepsaceae</taxon>
        <taxon>Rhizomicrobium</taxon>
    </lineage>
</organism>
<feature type="binding site" evidence="4">
    <location>
        <position position="64"/>
    </location>
    <ligand>
        <name>substrate</name>
    </ligand>
</feature>
<feature type="active site" description="Proton donor" evidence="3">
    <location>
        <position position="166"/>
    </location>
</feature>
<dbReference type="GO" id="GO:0016403">
    <property type="term" value="F:dimethylargininase activity"/>
    <property type="evidence" value="ECO:0007669"/>
    <property type="project" value="UniProtKB-EC"/>
</dbReference>
<evidence type="ECO:0000256" key="4">
    <source>
        <dbReference type="PIRSR" id="PIRSR633199-2"/>
    </source>
</evidence>
<reference evidence="5 6" key="1">
    <citation type="submission" date="2020-03" db="EMBL/GenBank/DDBJ databases">
        <title>Genomic Encyclopedia of Type Strains, Phase IV (KMG-IV): sequencing the most valuable type-strain genomes for metagenomic binning, comparative biology and taxonomic classification.</title>
        <authorList>
            <person name="Goeker M."/>
        </authorList>
    </citation>
    <scope>NUCLEOTIDE SEQUENCE [LARGE SCALE GENOMIC DNA]</scope>
    <source>
        <strain evidence="5 6">DSM 19867</strain>
    </source>
</reference>
<comment type="caution">
    <text evidence="5">The sequence shown here is derived from an EMBL/GenBank/DDBJ whole genome shotgun (WGS) entry which is preliminary data.</text>
</comment>
<evidence type="ECO:0000256" key="2">
    <source>
        <dbReference type="ARBA" id="ARBA00022801"/>
    </source>
</evidence>
<gene>
    <name evidence="5" type="ORF">FHS83_001839</name>
</gene>
<dbReference type="Gene3D" id="3.75.10.10">
    <property type="entry name" value="L-arginine/glycine Amidinotransferase, Chain A"/>
    <property type="match status" value="1"/>
</dbReference>
<dbReference type="EC" id="3.5.3.18" evidence="5"/>
<dbReference type="Pfam" id="PF02274">
    <property type="entry name" value="ADI"/>
    <property type="match status" value="1"/>
</dbReference>
<dbReference type="RefSeq" id="WP_167082693.1">
    <property type="nucleotide sequence ID" value="NZ_BAAADC010000001.1"/>
</dbReference>
<feature type="binding site" evidence="4">
    <location>
        <begin position="69"/>
        <end position="70"/>
    </location>
    <ligand>
        <name>substrate</name>
    </ligand>
</feature>
<evidence type="ECO:0000256" key="3">
    <source>
        <dbReference type="PIRSR" id="PIRSR633199-1"/>
    </source>
</evidence>
<keyword evidence="6" id="KW-1185">Reference proteome</keyword>
<keyword evidence="2 5" id="KW-0378">Hydrolase</keyword>
<dbReference type="PANTHER" id="PTHR12737">
    <property type="entry name" value="DIMETHYLARGININE DIMETHYLAMINOHYDROLASE"/>
    <property type="match status" value="1"/>
</dbReference>
<feature type="binding site" evidence="4">
    <location>
        <position position="247"/>
    </location>
    <ligand>
        <name>substrate</name>
    </ligand>
</feature>
<dbReference type="SUPFAM" id="SSF55909">
    <property type="entry name" value="Pentein"/>
    <property type="match status" value="1"/>
</dbReference>
<name>A0A846MZJ2_9PROT</name>
<sequence>MRVFDFTHAIVREPGPSVVKGLRSVAVPDPAYEDVLAEHRAYVAALAEAGLVVDIQPPLEDFPDSVFMEDPALVFSEGAILLSPGAPSRLGERDHMRNALAAHFETLHELARDEYADGGDVLVTPKAVFIGLSARTTRPGAEALSRALASLGKSVRIVEPPPGVLHFKTACALLSEDTILATPTLAASGLFEGFRVVTTPEGEEPAANLIRINDLVLVSGAYLRTAERLTELGLSVRLMDVREIAKLDAGLSCLSLRWAKR</sequence>
<feature type="binding site" evidence="4">
    <location>
        <position position="22"/>
    </location>
    <ligand>
        <name>substrate</name>
    </ligand>
</feature>
<feature type="binding site" evidence="4">
    <location>
        <position position="135"/>
    </location>
    <ligand>
        <name>substrate</name>
    </ligand>
</feature>
<protein>
    <submittedName>
        <fullName evidence="5">Dimethylargininase</fullName>
        <ecNumber evidence="5">3.5.3.18</ecNumber>
    </submittedName>
</protein>
<dbReference type="InterPro" id="IPR033199">
    <property type="entry name" value="DDAH-like"/>
</dbReference>